<name>A0ABV2KNC9_9HYPH</name>
<gene>
    <name evidence="1" type="primary">amn</name>
    <name evidence="4" type="ORF">ABID44_002944</name>
</gene>
<feature type="domain" description="Nucleoside phosphorylase" evidence="2">
    <location>
        <begin position="285"/>
        <end position="447"/>
    </location>
</feature>
<dbReference type="CDD" id="cd17762">
    <property type="entry name" value="AMN"/>
    <property type="match status" value="1"/>
</dbReference>
<dbReference type="NCBIfam" id="NF006142">
    <property type="entry name" value="PRK08292.1"/>
    <property type="match status" value="1"/>
</dbReference>
<evidence type="ECO:0000259" key="2">
    <source>
        <dbReference type="Pfam" id="PF01048"/>
    </source>
</evidence>
<dbReference type="Pfam" id="PF01048">
    <property type="entry name" value="PNP_UDP_1"/>
    <property type="match status" value="1"/>
</dbReference>
<dbReference type="GO" id="GO:0008714">
    <property type="term" value="F:AMP nucleosidase activity"/>
    <property type="evidence" value="ECO:0007669"/>
    <property type="project" value="UniProtKB-EC"/>
</dbReference>
<dbReference type="EMBL" id="JBEPMN010000013">
    <property type="protein sequence ID" value="MET3662596.1"/>
    <property type="molecule type" value="Genomic_DNA"/>
</dbReference>
<dbReference type="NCBIfam" id="TIGR01717">
    <property type="entry name" value="AMP-nucleosdse"/>
    <property type="match status" value="1"/>
</dbReference>
<dbReference type="Proteomes" id="UP001549143">
    <property type="component" value="Unassembled WGS sequence"/>
</dbReference>
<dbReference type="InterPro" id="IPR035994">
    <property type="entry name" value="Nucleoside_phosphorylase_sf"/>
</dbReference>
<feature type="domain" description="AMP nucleoside phosphorylase N-terminal" evidence="3">
    <location>
        <begin position="29"/>
        <end position="180"/>
    </location>
</feature>
<dbReference type="InterPro" id="IPR037109">
    <property type="entry name" value="AMP_N_sf"/>
</dbReference>
<sequence length="500" mass="56217">MEKRIYPQAIETIITPEPVQPQSFTDPAEAVAALRRIYERNTRFLRDSFTALASGGDTDKRYRAFYPEVGVTTTSFTQVDSRQAYGHMPLPGHFSTTVTRPDLFDTYLTEQFRLIIRNHGVPMTVQESATPIPLHFAFLEGSYVESSAAERIRRPIRDLFDVPDLDGIDDHIANGTFELALGEMRPLAPFTAQRIDYSLHRLPHYTATSPEHFQNYVLFTNYQFYMDEFVARARRLMAEGGGGYSEFVEPGNFITRAGEDRSRPEGGLSRVPQMPAYHLKKPGHGGITMVNIGVGPSNAKTITDHIAVLRPHAWVMLGHCAGLRNTQALGDYVLAHAYVREDHVLDDDLPVWIPLPALAEIQVALQEAVAEVTGLSGYDLKRIMRTGTVATIDNRNWELRDQRGPVQRLSQSRAIALDMESATIAANGFRFRVPYGTLLCVSDKPLHGELKLPGMASEFYKRQVAQHLTIGIKAMEKLAEMPMERLHSRKLRSFTETAFQ</sequence>
<organism evidence="4 5">
    <name type="scientific">Aquamicrobium ahrensii</name>
    <dbReference type="NCBI Taxonomy" id="469551"/>
    <lineage>
        <taxon>Bacteria</taxon>
        <taxon>Pseudomonadati</taxon>
        <taxon>Pseudomonadota</taxon>
        <taxon>Alphaproteobacteria</taxon>
        <taxon>Hyphomicrobiales</taxon>
        <taxon>Phyllobacteriaceae</taxon>
        <taxon>Aquamicrobium</taxon>
    </lineage>
</organism>
<dbReference type="EC" id="3.2.2.4" evidence="1"/>
<keyword evidence="5" id="KW-1185">Reference proteome</keyword>
<evidence type="ECO:0000313" key="4">
    <source>
        <dbReference type="EMBL" id="MET3662596.1"/>
    </source>
</evidence>
<dbReference type="Gene3D" id="3.30.1730.10">
    <property type="entry name" value="AMP nucleoside phosphorylase, N-terminal domain"/>
    <property type="match status" value="1"/>
</dbReference>
<reference evidence="4 5" key="1">
    <citation type="submission" date="2024-06" db="EMBL/GenBank/DDBJ databases">
        <title>Genomic Encyclopedia of Type Strains, Phase IV (KMG-IV): sequencing the most valuable type-strain genomes for metagenomic binning, comparative biology and taxonomic classification.</title>
        <authorList>
            <person name="Goeker M."/>
        </authorList>
    </citation>
    <scope>NUCLEOTIDE SEQUENCE [LARGE SCALE GENOMIC DNA]</scope>
    <source>
        <strain evidence="4 5">DSM 19730</strain>
    </source>
</reference>
<accession>A0ABV2KNC9</accession>
<evidence type="ECO:0000313" key="5">
    <source>
        <dbReference type="Proteomes" id="UP001549143"/>
    </source>
</evidence>
<comment type="function">
    <text evidence="1">Catalyzes the hydrolysis of the N-glycosidic bond of AMP to form adenine and ribose 5-phosphate. Involved in regulation of AMP concentrations.</text>
</comment>
<protein>
    <recommendedName>
        <fullName evidence="1">AMP nucleosidase</fullName>
        <ecNumber evidence="1">3.2.2.4</ecNumber>
    </recommendedName>
</protein>
<dbReference type="RefSeq" id="WP_354152447.1">
    <property type="nucleotide sequence ID" value="NZ_JBEPMN010000013.1"/>
</dbReference>
<proteinExistence type="inferred from homology"/>
<dbReference type="PANTHER" id="PTHR43691">
    <property type="entry name" value="URIDINE PHOSPHORYLASE"/>
    <property type="match status" value="1"/>
</dbReference>
<keyword evidence="4" id="KW-0326">Glycosidase</keyword>
<dbReference type="SUPFAM" id="SSF53167">
    <property type="entry name" value="Purine and uridine phosphorylases"/>
    <property type="match status" value="1"/>
</dbReference>
<dbReference type="Pfam" id="PF10423">
    <property type="entry name" value="AMNp_N"/>
    <property type="match status" value="1"/>
</dbReference>
<keyword evidence="1 4" id="KW-0378">Hydrolase</keyword>
<dbReference type="InterPro" id="IPR047039">
    <property type="entry name" value="AMN_phosphorylase"/>
</dbReference>
<dbReference type="InterPro" id="IPR000845">
    <property type="entry name" value="Nucleoside_phosphorylase_d"/>
</dbReference>
<dbReference type="InterPro" id="IPR011271">
    <property type="entry name" value="AMP_nucleosidase"/>
</dbReference>
<dbReference type="InterPro" id="IPR018953">
    <property type="entry name" value="AMP_nucleoside_Pase_N"/>
</dbReference>
<comment type="catalytic activity">
    <reaction evidence="1">
        <text>AMP + H2O = D-ribose 5-phosphate + adenine</text>
        <dbReference type="Rhea" id="RHEA:20129"/>
        <dbReference type="ChEBI" id="CHEBI:15377"/>
        <dbReference type="ChEBI" id="CHEBI:16708"/>
        <dbReference type="ChEBI" id="CHEBI:78346"/>
        <dbReference type="ChEBI" id="CHEBI:456215"/>
        <dbReference type="EC" id="3.2.2.4"/>
    </reaction>
</comment>
<comment type="similarity">
    <text evidence="1">Belongs to the AMP nucleosidase family.</text>
</comment>
<evidence type="ECO:0000256" key="1">
    <source>
        <dbReference type="HAMAP-Rule" id="MF_01932"/>
    </source>
</evidence>
<dbReference type="Gene3D" id="3.40.50.1580">
    <property type="entry name" value="Nucleoside phosphorylase domain"/>
    <property type="match status" value="1"/>
</dbReference>
<dbReference type="HAMAP" id="MF_01932">
    <property type="entry name" value="AMP_nucleosidase"/>
    <property type="match status" value="1"/>
</dbReference>
<comment type="caution">
    <text evidence="4">The sequence shown here is derived from an EMBL/GenBank/DDBJ whole genome shotgun (WGS) entry which is preliminary data.</text>
</comment>
<dbReference type="PANTHER" id="PTHR43691:SF6">
    <property type="entry name" value="AMP NUCLEOSIDASE"/>
    <property type="match status" value="1"/>
</dbReference>
<evidence type="ECO:0000259" key="3">
    <source>
        <dbReference type="Pfam" id="PF10423"/>
    </source>
</evidence>